<organism evidence="2 3">
    <name type="scientific">Intestinimonas butyriciproducens</name>
    <dbReference type="NCBI Taxonomy" id="1297617"/>
    <lineage>
        <taxon>Bacteria</taxon>
        <taxon>Bacillati</taxon>
        <taxon>Bacillota</taxon>
        <taxon>Clostridia</taxon>
        <taxon>Eubacteriales</taxon>
        <taxon>Intestinimonas</taxon>
    </lineage>
</organism>
<evidence type="ECO:0000256" key="1">
    <source>
        <dbReference type="SAM" id="MobiDB-lite"/>
    </source>
</evidence>
<feature type="compositionally biased region" description="Basic residues" evidence="1">
    <location>
        <begin position="36"/>
        <end position="47"/>
    </location>
</feature>
<dbReference type="Proteomes" id="UP000064844">
    <property type="component" value="Chromosome"/>
</dbReference>
<protein>
    <submittedName>
        <fullName evidence="2">Uncharacterized protein</fullName>
    </submittedName>
</protein>
<dbReference type="AlphaFoldDB" id="A0A0S2W3V4"/>
<proteinExistence type="predicted"/>
<name>A0A0S2W3V4_9FIRM</name>
<accession>A0A0S2W3V4</accession>
<gene>
    <name evidence="2" type="ORF">IB211_01683</name>
</gene>
<keyword evidence="3" id="KW-1185">Reference proteome</keyword>
<dbReference type="KEGG" id="ibu:IB211_01683"/>
<reference evidence="3" key="2">
    <citation type="submission" date="2015-04" db="EMBL/GenBank/DDBJ databases">
        <title>A butyrogenic pathway from the amino acid lysine in a human gut commensal.</title>
        <authorList>
            <person name="de Vos W.M."/>
            <person name="Bui N.T.P."/>
            <person name="Plugge C.M."/>
            <person name="Ritari J."/>
        </authorList>
    </citation>
    <scope>NUCLEOTIDE SEQUENCE [LARGE SCALE GENOMIC DNA]</scope>
    <source>
        <strain evidence="3">AF211</strain>
    </source>
</reference>
<dbReference type="EMBL" id="CP011307">
    <property type="protein sequence ID" value="ALP94074.1"/>
    <property type="molecule type" value="Genomic_DNA"/>
</dbReference>
<evidence type="ECO:0000313" key="2">
    <source>
        <dbReference type="EMBL" id="ALP94074.1"/>
    </source>
</evidence>
<reference evidence="2 3" key="1">
    <citation type="journal article" date="2015" name="Nat. Commun.">
        <title>Production of butyrate from lysine and the Amadori product fructoselysine by a human gut commensal.</title>
        <authorList>
            <person name="Bui T.P."/>
            <person name="Ritari J."/>
            <person name="Boeren S."/>
            <person name="de Waard P."/>
            <person name="Plugge C.M."/>
            <person name="de Vos W.M."/>
        </authorList>
    </citation>
    <scope>NUCLEOTIDE SEQUENCE [LARGE SCALE GENOMIC DNA]</scope>
    <source>
        <strain evidence="2 3">AF211</strain>
    </source>
</reference>
<sequence>MGCRHYFQFTLMPSLFENPRFLHNFPSFKNMSRPTGRGHKTTKHPVR</sequence>
<feature type="region of interest" description="Disordered" evidence="1">
    <location>
        <begin position="27"/>
        <end position="47"/>
    </location>
</feature>
<evidence type="ECO:0000313" key="3">
    <source>
        <dbReference type="Proteomes" id="UP000064844"/>
    </source>
</evidence>
<dbReference type="STRING" id="1297617.IB211_01683"/>